<evidence type="ECO:0000313" key="8">
    <source>
        <dbReference type="EMBL" id="SVC93675.1"/>
    </source>
</evidence>
<dbReference type="InterPro" id="IPR013249">
    <property type="entry name" value="RNA_pol_sigma70_r4_t2"/>
</dbReference>
<dbReference type="GO" id="GO:0006352">
    <property type="term" value="P:DNA-templated transcription initiation"/>
    <property type="evidence" value="ECO:0007669"/>
    <property type="project" value="InterPro"/>
</dbReference>
<proteinExistence type="inferred from homology"/>
<dbReference type="Pfam" id="PF08281">
    <property type="entry name" value="Sigma70_r4_2"/>
    <property type="match status" value="1"/>
</dbReference>
<dbReference type="InterPro" id="IPR014284">
    <property type="entry name" value="RNA_pol_sigma-70_dom"/>
</dbReference>
<feature type="non-terminal residue" evidence="8">
    <location>
        <position position="1"/>
    </location>
</feature>
<dbReference type="SUPFAM" id="SSF88946">
    <property type="entry name" value="Sigma2 domain of RNA polymerase sigma factors"/>
    <property type="match status" value="1"/>
</dbReference>
<feature type="domain" description="RNA polymerase sigma factor 70 region 4 type 2" evidence="7">
    <location>
        <begin position="136"/>
        <end position="169"/>
    </location>
</feature>
<dbReference type="SUPFAM" id="SSF88659">
    <property type="entry name" value="Sigma3 and sigma4 domains of RNA polymerase sigma factors"/>
    <property type="match status" value="1"/>
</dbReference>
<name>A0A382R8Z7_9ZZZZ</name>
<evidence type="ECO:0000256" key="4">
    <source>
        <dbReference type="ARBA" id="ARBA00023125"/>
    </source>
</evidence>
<evidence type="ECO:0000259" key="6">
    <source>
        <dbReference type="Pfam" id="PF04542"/>
    </source>
</evidence>
<evidence type="ECO:0000256" key="3">
    <source>
        <dbReference type="ARBA" id="ARBA00023082"/>
    </source>
</evidence>
<evidence type="ECO:0000256" key="2">
    <source>
        <dbReference type="ARBA" id="ARBA00023015"/>
    </source>
</evidence>
<feature type="domain" description="RNA polymerase sigma-70 region 2" evidence="6">
    <location>
        <begin position="15"/>
        <end position="83"/>
    </location>
</feature>
<keyword evidence="2" id="KW-0805">Transcription regulation</keyword>
<comment type="similarity">
    <text evidence="1">Belongs to the sigma-70 factor family. ECF subfamily.</text>
</comment>
<evidence type="ECO:0000256" key="1">
    <source>
        <dbReference type="ARBA" id="ARBA00010641"/>
    </source>
</evidence>
<dbReference type="PANTHER" id="PTHR43133">
    <property type="entry name" value="RNA POLYMERASE ECF-TYPE SIGMA FACTO"/>
    <property type="match status" value="1"/>
</dbReference>
<dbReference type="EMBL" id="UINC01119674">
    <property type="protein sequence ID" value="SVC93675.1"/>
    <property type="molecule type" value="Genomic_DNA"/>
</dbReference>
<organism evidence="8">
    <name type="scientific">marine metagenome</name>
    <dbReference type="NCBI Taxonomy" id="408172"/>
    <lineage>
        <taxon>unclassified sequences</taxon>
        <taxon>metagenomes</taxon>
        <taxon>ecological metagenomes</taxon>
    </lineage>
</organism>
<dbReference type="Gene3D" id="1.10.10.10">
    <property type="entry name" value="Winged helix-like DNA-binding domain superfamily/Winged helix DNA-binding domain"/>
    <property type="match status" value="1"/>
</dbReference>
<gene>
    <name evidence="8" type="ORF">METZ01_LOCUS346529</name>
</gene>
<dbReference type="InterPro" id="IPR013324">
    <property type="entry name" value="RNA_pol_sigma_r3/r4-like"/>
</dbReference>
<dbReference type="InterPro" id="IPR036388">
    <property type="entry name" value="WH-like_DNA-bd_sf"/>
</dbReference>
<accession>A0A382R8Z7</accession>
<dbReference type="Pfam" id="PF04542">
    <property type="entry name" value="Sigma70_r2"/>
    <property type="match status" value="1"/>
</dbReference>
<sequence length="211" mass="24776">AMLVKSGDEYAFQMLYNKHYNWVYSKAYRTLSHHQETEEVSEDIFMKVWQKTDKWDPSQGSFQAWLNTVAKHTIIDAIRKKDRIRESLQASEEDDPSVPLIEHVDYKPTPDKLAESAEAKEILERALQQVTKPNHRIAWILRHIEGCSIAEISQILKRKEGTVKIWIFRCTKELRQILSRKGFNYAYNVKKTHSSWENNEDEVLVPVSTRS</sequence>
<evidence type="ECO:0000259" key="7">
    <source>
        <dbReference type="Pfam" id="PF08281"/>
    </source>
</evidence>
<keyword evidence="4" id="KW-0238">DNA-binding</keyword>
<evidence type="ECO:0008006" key="9">
    <source>
        <dbReference type="Google" id="ProtNLM"/>
    </source>
</evidence>
<dbReference type="InterPro" id="IPR013325">
    <property type="entry name" value="RNA_pol_sigma_r2"/>
</dbReference>
<dbReference type="AlphaFoldDB" id="A0A382R8Z7"/>
<keyword evidence="5" id="KW-0804">Transcription</keyword>
<dbReference type="PANTHER" id="PTHR43133:SF8">
    <property type="entry name" value="RNA POLYMERASE SIGMA FACTOR HI_1459-RELATED"/>
    <property type="match status" value="1"/>
</dbReference>
<dbReference type="GO" id="GO:0003677">
    <property type="term" value="F:DNA binding"/>
    <property type="evidence" value="ECO:0007669"/>
    <property type="project" value="UniProtKB-KW"/>
</dbReference>
<reference evidence="8" key="1">
    <citation type="submission" date="2018-05" db="EMBL/GenBank/DDBJ databases">
        <authorList>
            <person name="Lanie J.A."/>
            <person name="Ng W.-L."/>
            <person name="Kazmierczak K.M."/>
            <person name="Andrzejewski T.M."/>
            <person name="Davidsen T.M."/>
            <person name="Wayne K.J."/>
            <person name="Tettelin H."/>
            <person name="Glass J.I."/>
            <person name="Rusch D."/>
            <person name="Podicherti R."/>
            <person name="Tsui H.-C.T."/>
            <person name="Winkler M.E."/>
        </authorList>
    </citation>
    <scope>NUCLEOTIDE SEQUENCE</scope>
</reference>
<dbReference type="InterPro" id="IPR007627">
    <property type="entry name" value="RNA_pol_sigma70_r2"/>
</dbReference>
<evidence type="ECO:0000256" key="5">
    <source>
        <dbReference type="ARBA" id="ARBA00023163"/>
    </source>
</evidence>
<dbReference type="NCBIfam" id="TIGR02937">
    <property type="entry name" value="sigma70-ECF"/>
    <property type="match status" value="1"/>
</dbReference>
<dbReference type="InterPro" id="IPR039425">
    <property type="entry name" value="RNA_pol_sigma-70-like"/>
</dbReference>
<dbReference type="GO" id="GO:0016987">
    <property type="term" value="F:sigma factor activity"/>
    <property type="evidence" value="ECO:0007669"/>
    <property type="project" value="UniProtKB-KW"/>
</dbReference>
<keyword evidence="3" id="KW-0731">Sigma factor</keyword>
<protein>
    <recommendedName>
        <fullName evidence="9">RNA polymerase sigma-70 region 2 domain-containing protein</fullName>
    </recommendedName>
</protein>
<dbReference type="Gene3D" id="1.10.1740.10">
    <property type="match status" value="1"/>
</dbReference>